<sequence length="760" mass="79570">MAEFDPEQLGRISRALSSGGKNEPLELQLLDDVAVTVYPTQVEWYGAGRYVIRGRLKQGGGAGDGLALLSVVDGVLQAQVVTPDARKFSIASAGGKLCRVSEVDPQAHAASCANDGKAATDSQHASAATAEQAPTSSAAVIAPDGIDSSAAAGEGAVVDVMILYTQAFLNTMGSVAAVEARCQLAVDLANTMFADSQINPRVRFVNATLVNYVESGEPGIDLSRLMNPSDGFLDEVSALREQHQADVVHLFGDGRRLGMANLYPSDYFAVVQTGYPELFVHELGHNFGCQHDRPAAGNFGTTFAYGHVFPTDDGSKYGCVMSYAGNQGAKVIPLFSNPNIAYKGAPTGVPKGRSDSADNARMVNLTGPVLAAYRNGDGSSSRVPVSAKPPRASFPATPAGSTSAEQNITLSYIGFGRQRSIQISNFRVHGAAEAFSVQVYDPASGQFVSGDSFTVNPPGVTLVVRFTPSSDATAHANITFNVDDFGHRYSPPPIRLVGNATAPLLKNISTRVQVGHGENAMIGGFIVGGSAPREIIVRAIGPSLAARGVPGAMVDPVLELYRGSDLIAENDDWEPGVARESVQWTGVAPAMHLESAVVARLEPGSYTAVVRGYQNATGVGLIEAYDLDADDQTQFLNISTRGQVSVGEDVMIGGFILGGASPSRVLVRALGPSLARSGVEGSLGDPTLEVHDGQGARVDANDNWRSDNEAAITLTGAAPQDEREAAIVAVLQPGAYTAIVRGVNDTRGVGLVEVYKLQVE</sequence>
<feature type="region of interest" description="Disordered" evidence="1">
    <location>
        <begin position="376"/>
        <end position="401"/>
    </location>
</feature>
<protein>
    <submittedName>
        <fullName evidence="2">Uncharacterized protein</fullName>
    </submittedName>
</protein>
<dbReference type="EMBL" id="CADCTA010000040">
    <property type="protein sequence ID" value="CAA9222024.1"/>
    <property type="molecule type" value="Genomic_DNA"/>
</dbReference>
<dbReference type="SUPFAM" id="SSF55486">
    <property type="entry name" value="Metalloproteases ('zincins'), catalytic domain"/>
    <property type="match status" value="1"/>
</dbReference>
<dbReference type="Pfam" id="PF13688">
    <property type="entry name" value="Reprolysin_5"/>
    <property type="match status" value="1"/>
</dbReference>
<accession>A0A6J4HDW2</accession>
<organism evidence="2">
    <name type="scientific">uncultured Chthoniobacterales bacterium</name>
    <dbReference type="NCBI Taxonomy" id="1836801"/>
    <lineage>
        <taxon>Bacteria</taxon>
        <taxon>Pseudomonadati</taxon>
        <taxon>Verrucomicrobiota</taxon>
        <taxon>Spartobacteria</taxon>
        <taxon>Chthoniobacterales</taxon>
        <taxon>environmental samples</taxon>
    </lineage>
</organism>
<dbReference type="GO" id="GO:0008237">
    <property type="term" value="F:metallopeptidase activity"/>
    <property type="evidence" value="ECO:0007669"/>
    <property type="project" value="InterPro"/>
</dbReference>
<evidence type="ECO:0000256" key="1">
    <source>
        <dbReference type="SAM" id="MobiDB-lite"/>
    </source>
</evidence>
<dbReference type="InterPro" id="IPR024079">
    <property type="entry name" value="MetalloPept_cat_dom_sf"/>
</dbReference>
<evidence type="ECO:0000313" key="2">
    <source>
        <dbReference type="EMBL" id="CAA9222024.1"/>
    </source>
</evidence>
<name>A0A6J4HDW2_9BACT</name>
<dbReference type="AlphaFoldDB" id="A0A6J4HDW2"/>
<proteinExistence type="predicted"/>
<reference evidence="2" key="1">
    <citation type="submission" date="2020-02" db="EMBL/GenBank/DDBJ databases">
        <authorList>
            <person name="Meier V. D."/>
        </authorList>
    </citation>
    <scope>NUCLEOTIDE SEQUENCE</scope>
    <source>
        <strain evidence="2">AVDCRST_MAG42</strain>
    </source>
</reference>
<dbReference type="Gene3D" id="3.40.390.10">
    <property type="entry name" value="Collagenase (Catalytic Domain)"/>
    <property type="match status" value="1"/>
</dbReference>
<gene>
    <name evidence="2" type="ORF">AVDCRST_MAG42-628</name>
</gene>